<sequence>MTCRNFLPSIVERSCRLRELSPFDVFEKIDRKSTRIVTLCQHTSMTVRDIAAAVGGGKSSVSRITNQQKNFESKTKEKKHLEPGNISPEDWIQRLSCVLNNICGGPSETDAYFTSGGTCSLVSVEGMNSKQCISIIEIQKREFESIKPLKPSQCHLGVNLRKSVFVVDVYLMKGMMLPNLKPVGPIVQKWEYLSITPFKPSQCPLRVDFPKTPEKTWMSKDFAAWEYSK</sequence>
<dbReference type="AlphaFoldDB" id="A0A8X6VE55"/>
<reference evidence="1" key="1">
    <citation type="submission" date="2020-08" db="EMBL/GenBank/DDBJ databases">
        <title>Multicomponent nature underlies the extraordinary mechanical properties of spider dragline silk.</title>
        <authorList>
            <person name="Kono N."/>
            <person name="Nakamura H."/>
            <person name="Mori M."/>
            <person name="Yoshida Y."/>
            <person name="Ohtoshi R."/>
            <person name="Malay A.D."/>
            <person name="Moran D.A.P."/>
            <person name="Tomita M."/>
            <person name="Numata K."/>
            <person name="Arakawa K."/>
        </authorList>
    </citation>
    <scope>NUCLEOTIDE SEQUENCE</scope>
</reference>
<organism evidence="1 2">
    <name type="scientific">Trichonephila clavipes</name>
    <name type="common">Golden silk orbweaver</name>
    <name type="synonym">Nephila clavipes</name>
    <dbReference type="NCBI Taxonomy" id="2585209"/>
    <lineage>
        <taxon>Eukaryota</taxon>
        <taxon>Metazoa</taxon>
        <taxon>Ecdysozoa</taxon>
        <taxon>Arthropoda</taxon>
        <taxon>Chelicerata</taxon>
        <taxon>Arachnida</taxon>
        <taxon>Araneae</taxon>
        <taxon>Araneomorphae</taxon>
        <taxon>Entelegynae</taxon>
        <taxon>Araneoidea</taxon>
        <taxon>Nephilidae</taxon>
        <taxon>Trichonephila</taxon>
    </lineage>
</organism>
<comment type="caution">
    <text evidence="1">The sequence shown here is derived from an EMBL/GenBank/DDBJ whole genome shotgun (WGS) entry which is preliminary data.</text>
</comment>
<evidence type="ECO:0000313" key="2">
    <source>
        <dbReference type="Proteomes" id="UP000887159"/>
    </source>
</evidence>
<gene>
    <name evidence="1" type="ORF">TNCV_1198971</name>
</gene>
<keyword evidence="2" id="KW-1185">Reference proteome</keyword>
<name>A0A8X6VE55_TRICX</name>
<protein>
    <submittedName>
        <fullName evidence="1">Uncharacterized protein</fullName>
    </submittedName>
</protein>
<proteinExistence type="predicted"/>
<accession>A0A8X6VE55</accession>
<evidence type="ECO:0000313" key="1">
    <source>
        <dbReference type="EMBL" id="GFY04119.1"/>
    </source>
</evidence>
<dbReference type="EMBL" id="BMAU01021243">
    <property type="protein sequence ID" value="GFY04119.1"/>
    <property type="molecule type" value="Genomic_DNA"/>
</dbReference>
<dbReference type="Proteomes" id="UP000887159">
    <property type="component" value="Unassembled WGS sequence"/>
</dbReference>